<dbReference type="InterPro" id="IPR036618">
    <property type="entry name" value="PtsI_HPr-bd_sf"/>
</dbReference>
<dbReference type="PROSITE" id="PS00369">
    <property type="entry name" value="PTS_HPR_HIS"/>
    <property type="match status" value="1"/>
</dbReference>
<dbReference type="Pfam" id="PF02896">
    <property type="entry name" value="PEP-utilizers_C"/>
    <property type="match status" value="1"/>
</dbReference>
<dbReference type="EMBL" id="CP039340">
    <property type="protein sequence ID" value="QCX51801.1"/>
    <property type="molecule type" value="Genomic_DNA"/>
</dbReference>
<dbReference type="FunFam" id="2.70.70.10:FF:000001">
    <property type="entry name" value="PTS system glucose-specific IIA component"/>
    <property type="match status" value="1"/>
</dbReference>
<comment type="catalytic activity">
    <reaction evidence="1">
        <text>L-histidyl-[protein] + phosphoenolpyruvate = N(pros)-phospho-L-histidyl-[protein] + pyruvate</text>
        <dbReference type="Rhea" id="RHEA:23880"/>
        <dbReference type="Rhea" id="RHEA-COMP:9745"/>
        <dbReference type="Rhea" id="RHEA-COMP:9746"/>
        <dbReference type="ChEBI" id="CHEBI:15361"/>
        <dbReference type="ChEBI" id="CHEBI:29979"/>
        <dbReference type="ChEBI" id="CHEBI:58702"/>
        <dbReference type="ChEBI" id="CHEBI:64837"/>
        <dbReference type="EC" id="2.7.3.9"/>
    </reaction>
</comment>
<dbReference type="InterPro" id="IPR035895">
    <property type="entry name" value="HPr-like_sf"/>
</dbReference>
<feature type="domain" description="HPr" evidence="15">
    <location>
        <begin position="177"/>
        <end position="264"/>
    </location>
</feature>
<keyword evidence="6" id="KW-0813">Transport</keyword>
<dbReference type="NCBIfam" id="TIGR00830">
    <property type="entry name" value="PTBA"/>
    <property type="match status" value="1"/>
</dbReference>
<dbReference type="Pfam" id="PF00358">
    <property type="entry name" value="PTS_EIIA_1"/>
    <property type="match status" value="1"/>
</dbReference>
<dbReference type="InterPro" id="IPR015813">
    <property type="entry name" value="Pyrv/PenolPyrv_kinase-like_dom"/>
</dbReference>
<dbReference type="InterPro" id="IPR050499">
    <property type="entry name" value="PEP-utilizing_PTS_enzyme"/>
</dbReference>
<proteinExistence type="inferred from homology"/>
<dbReference type="InterPro" id="IPR011055">
    <property type="entry name" value="Dup_hybrid_motif"/>
</dbReference>
<protein>
    <recommendedName>
        <fullName evidence="5">phosphoenolpyruvate--protein phosphotransferase</fullName>
        <ecNumber evidence="5">2.7.3.9</ecNumber>
    </recommendedName>
</protein>
<evidence type="ECO:0000256" key="9">
    <source>
        <dbReference type="ARBA" id="ARBA00022679"/>
    </source>
</evidence>
<dbReference type="InterPro" id="IPR001127">
    <property type="entry name" value="PTS_EIIA_1_perm"/>
</dbReference>
<evidence type="ECO:0000256" key="7">
    <source>
        <dbReference type="ARBA" id="ARBA00022490"/>
    </source>
</evidence>
<evidence type="ECO:0000256" key="4">
    <source>
        <dbReference type="ARBA" id="ARBA00007837"/>
    </source>
</evidence>
<dbReference type="Gene3D" id="3.50.30.10">
    <property type="entry name" value="Phosphohistidine domain"/>
    <property type="match status" value="1"/>
</dbReference>
<evidence type="ECO:0000256" key="13">
    <source>
        <dbReference type="ARBA" id="ARBA00022842"/>
    </source>
</evidence>
<evidence type="ECO:0000256" key="8">
    <source>
        <dbReference type="ARBA" id="ARBA00022597"/>
    </source>
</evidence>
<evidence type="ECO:0000256" key="12">
    <source>
        <dbReference type="ARBA" id="ARBA00022777"/>
    </source>
</evidence>
<dbReference type="GO" id="GO:0008965">
    <property type="term" value="F:phosphoenolpyruvate-protein phosphotransferase activity"/>
    <property type="evidence" value="ECO:0007669"/>
    <property type="project" value="UniProtKB-EC"/>
</dbReference>
<dbReference type="Gene3D" id="1.10.274.10">
    <property type="entry name" value="PtsI, HPr-binding domain"/>
    <property type="match status" value="1"/>
</dbReference>
<evidence type="ECO:0000256" key="3">
    <source>
        <dbReference type="ARBA" id="ARBA00004496"/>
    </source>
</evidence>
<dbReference type="AlphaFoldDB" id="A0AA92EI85"/>
<keyword evidence="7" id="KW-0963">Cytoplasm</keyword>
<dbReference type="PANTHER" id="PTHR46244:SF6">
    <property type="entry name" value="PHOSPHOENOLPYRUVATE-PROTEIN PHOSPHOTRANSFERASE"/>
    <property type="match status" value="1"/>
</dbReference>
<evidence type="ECO:0000256" key="11">
    <source>
        <dbReference type="ARBA" id="ARBA00022723"/>
    </source>
</evidence>
<evidence type="ECO:0000256" key="1">
    <source>
        <dbReference type="ARBA" id="ARBA00000683"/>
    </source>
</evidence>
<reference evidence="16 17" key="1">
    <citation type="submission" date="2019-04" db="EMBL/GenBank/DDBJ databases">
        <title>Complete Genome of UW386 and Higher Quality Genome of UW700.</title>
        <authorList>
            <person name="Jacobs J."/>
            <person name="Perez A."/>
            <person name="Steidl O."/>
            <person name="Allen C."/>
        </authorList>
    </citation>
    <scope>NUCLEOTIDE SEQUENCE [LARGE SCALE GENOMIC DNA]</scope>
    <source>
        <strain evidence="16 17">UW386</strain>
        <plasmid evidence="17">puw386</plasmid>
    </source>
</reference>
<dbReference type="InterPro" id="IPR040442">
    <property type="entry name" value="Pyrv_kinase-like_dom_sf"/>
</dbReference>
<dbReference type="Gene3D" id="2.70.70.10">
    <property type="entry name" value="Glucose Permease (Domain IIA)"/>
    <property type="match status" value="1"/>
</dbReference>
<keyword evidence="8" id="KW-0762">Sugar transport</keyword>
<dbReference type="SUPFAM" id="SSF47831">
    <property type="entry name" value="Enzyme I of the PEP:sugar phosphotransferase system HPr-binding (sub)domain"/>
    <property type="match status" value="1"/>
</dbReference>
<keyword evidence="16" id="KW-0614">Plasmid</keyword>
<dbReference type="CDD" id="cd00367">
    <property type="entry name" value="PTS-HPr_like"/>
    <property type="match status" value="1"/>
</dbReference>
<dbReference type="InterPro" id="IPR023151">
    <property type="entry name" value="PEP_util_CS"/>
</dbReference>
<evidence type="ECO:0000256" key="2">
    <source>
        <dbReference type="ARBA" id="ARBA00001946"/>
    </source>
</evidence>
<dbReference type="GO" id="GO:0005737">
    <property type="term" value="C:cytoplasm"/>
    <property type="evidence" value="ECO:0007669"/>
    <property type="project" value="UniProtKB-SubCell"/>
</dbReference>
<dbReference type="Pfam" id="PF00391">
    <property type="entry name" value="PEP-utilizers"/>
    <property type="match status" value="1"/>
</dbReference>
<evidence type="ECO:0000259" key="15">
    <source>
        <dbReference type="PROSITE" id="PS51350"/>
    </source>
</evidence>
<keyword evidence="11" id="KW-0479">Metal-binding</keyword>
<keyword evidence="10" id="KW-0598">Phosphotransferase system</keyword>
<dbReference type="EC" id="2.7.3.9" evidence="5"/>
<evidence type="ECO:0000313" key="16">
    <source>
        <dbReference type="EMBL" id="QCX51801.1"/>
    </source>
</evidence>
<evidence type="ECO:0000256" key="6">
    <source>
        <dbReference type="ARBA" id="ARBA00022448"/>
    </source>
</evidence>
<keyword evidence="9 16" id="KW-0808">Transferase</keyword>
<organism evidence="16 17">
    <name type="scientific">Ralstonia solanacearum</name>
    <name type="common">Pseudomonas solanacearum</name>
    <dbReference type="NCBI Taxonomy" id="305"/>
    <lineage>
        <taxon>Bacteria</taxon>
        <taxon>Pseudomonadati</taxon>
        <taxon>Pseudomonadota</taxon>
        <taxon>Betaproteobacteria</taxon>
        <taxon>Burkholderiales</taxon>
        <taxon>Burkholderiaceae</taxon>
        <taxon>Ralstonia</taxon>
        <taxon>Ralstonia solanacearum species complex</taxon>
    </lineage>
</organism>
<dbReference type="PROSITE" id="PS51093">
    <property type="entry name" value="PTS_EIIA_TYPE_1"/>
    <property type="match status" value="1"/>
</dbReference>
<dbReference type="InterPro" id="IPR001020">
    <property type="entry name" value="PTS_HPr_His_P_site"/>
</dbReference>
<dbReference type="NCBIfam" id="TIGR01417">
    <property type="entry name" value="PTS_I_fam"/>
    <property type="match status" value="1"/>
</dbReference>
<comment type="cofactor">
    <cofactor evidence="2">
        <name>Mg(2+)</name>
        <dbReference type="ChEBI" id="CHEBI:18420"/>
    </cofactor>
</comment>
<dbReference type="InterPro" id="IPR006318">
    <property type="entry name" value="PTS_EI-like"/>
</dbReference>
<feature type="domain" description="PTS EIIA type-1" evidence="14">
    <location>
        <begin position="26"/>
        <end position="130"/>
    </location>
</feature>
<dbReference type="PROSITE" id="PS00371">
    <property type="entry name" value="PTS_EIIA_TYPE_1_HIS"/>
    <property type="match status" value="1"/>
</dbReference>
<dbReference type="PANTHER" id="PTHR46244">
    <property type="entry name" value="PHOSPHOENOLPYRUVATE-PROTEIN PHOSPHOTRANSFERASE"/>
    <property type="match status" value="1"/>
</dbReference>
<dbReference type="PRINTS" id="PR00107">
    <property type="entry name" value="PHOSPHOCPHPR"/>
</dbReference>
<dbReference type="PROSITE" id="PS00742">
    <property type="entry name" value="PEP_ENZYMES_2"/>
    <property type="match status" value="1"/>
</dbReference>
<dbReference type="InterPro" id="IPR000121">
    <property type="entry name" value="PEP_util_C"/>
</dbReference>
<name>A0AA92EI85_RALSL</name>
<dbReference type="InterPro" id="IPR008279">
    <property type="entry name" value="PEP-util_enz_mobile_dom"/>
</dbReference>
<dbReference type="Gene3D" id="3.30.1340.10">
    <property type="entry name" value="HPr-like"/>
    <property type="match status" value="1"/>
</dbReference>
<dbReference type="Pfam" id="PF05524">
    <property type="entry name" value="PEP-utilisers_N"/>
    <property type="match status" value="1"/>
</dbReference>
<dbReference type="PRINTS" id="PR01736">
    <property type="entry name" value="PHPHTRNFRASE"/>
</dbReference>
<evidence type="ECO:0000313" key="17">
    <source>
        <dbReference type="Proteomes" id="UP000310553"/>
    </source>
</evidence>
<dbReference type="SUPFAM" id="SSF55594">
    <property type="entry name" value="HPr-like"/>
    <property type="match status" value="1"/>
</dbReference>
<comment type="subcellular location">
    <subcellularLocation>
        <location evidence="3">Cytoplasm</location>
    </subcellularLocation>
</comment>
<dbReference type="PROSITE" id="PS51350">
    <property type="entry name" value="PTS_HPR_DOM"/>
    <property type="match status" value="1"/>
</dbReference>
<sequence>MSSRQLQLRVLAPLSGRVVPIEDVPDPAFAQKMVGDGLSIDPATDVVLAPIDGRVIDFHDARHAIVIADASGVEIMVHVGLDTVMLAGQGFEALVGKGDTVRAGQPLLRFDAALVAAKASALTEIVVVNGERVRQMDKAAGSVEAGRSVLLTLHLEAADEAGDTGDAPGHAQEEALLQSPLIVLPNPAGLHARPAARLASEARGFVARLTLWYGQQQADAKSAVAIMALATRCGDEVRLSGSGSDAAQALAALADLLRSGCGESAGTAALPQAKAAAFALHDRSPAFDSAPAAGSLRGVGASPGVAVGQIVRWSGIAPEFDETGGPFEQEHARLHAALQIAASQIKSLVMADTLPNTPQAQIMDAHLAFLEDPMLIEAAEAGLRGGASAASAWHLACQSVEQHLRLHANPQVRERAADVRDVGVRVLTVLTGAAERPRSLPERSIIVADDLTPSDTITMDRSKVAGLCTVSGGPTSHVAILARSMGIPAVCGVPAQALSLRDGTPAVLDGTAGVLQADPDPALRAEVERRLAAARQQLQADRQTAHRPGRTRDGHRVEVVANVRDADEAREAVAAGGEGVGLLRSEFLFEDRTAPPDEDEQAAAYQAVAAALGPERPLIVRTLDIGGDKPLRYLPLPKEDNPFLGLRGIRVSLAYPELFRSQLRAMLRAAPGGNLHIMFPMVSDLDEVLVAKRILREEQVRYPIPVKIGVMIEVPAAVAIVEALAQEVDFFSIGTNDLTQYTLAIDRGHAGLAARVDALHPAVLRMIALTVEGAHAHGKWVGVCGALASDLAAVPVLVGLGVDELSVSVPAIASVKAALSRLDFEDCRALARRVLPLGSAARVREALAQGC</sequence>
<geneLocation type="plasmid" evidence="17">
    <name>puw386</name>
</geneLocation>
<dbReference type="InterPro" id="IPR036637">
    <property type="entry name" value="Phosphohistidine_dom_sf"/>
</dbReference>
<evidence type="ECO:0000256" key="5">
    <source>
        <dbReference type="ARBA" id="ARBA00012232"/>
    </source>
</evidence>
<comment type="similarity">
    <text evidence="4">Belongs to the PEP-utilizing enzyme family.</text>
</comment>
<dbReference type="GO" id="GO:0009401">
    <property type="term" value="P:phosphoenolpyruvate-dependent sugar phosphotransferase system"/>
    <property type="evidence" value="ECO:0007669"/>
    <property type="project" value="UniProtKB-KW"/>
</dbReference>
<evidence type="ECO:0000259" key="14">
    <source>
        <dbReference type="PROSITE" id="PS51093"/>
    </source>
</evidence>
<dbReference type="Proteomes" id="UP000310553">
    <property type="component" value="Plasmid pUW386"/>
</dbReference>
<accession>A0AA92EI85</accession>
<keyword evidence="13" id="KW-0460">Magnesium</keyword>
<dbReference type="SUPFAM" id="SSF51261">
    <property type="entry name" value="Duplicated hybrid motif"/>
    <property type="match status" value="1"/>
</dbReference>
<dbReference type="Gene3D" id="3.20.20.60">
    <property type="entry name" value="Phosphoenolpyruvate-binding domains"/>
    <property type="match status" value="1"/>
</dbReference>
<evidence type="ECO:0000256" key="10">
    <source>
        <dbReference type="ARBA" id="ARBA00022683"/>
    </source>
</evidence>
<dbReference type="NCBIfam" id="TIGR01003">
    <property type="entry name" value="PTS_HPr_family"/>
    <property type="match status" value="1"/>
</dbReference>
<dbReference type="GO" id="GO:0046872">
    <property type="term" value="F:metal ion binding"/>
    <property type="evidence" value="ECO:0007669"/>
    <property type="project" value="UniProtKB-KW"/>
</dbReference>
<dbReference type="SUPFAM" id="SSF52009">
    <property type="entry name" value="Phosphohistidine domain"/>
    <property type="match status" value="1"/>
</dbReference>
<keyword evidence="12" id="KW-0418">Kinase</keyword>
<dbReference type="GO" id="GO:0016301">
    <property type="term" value="F:kinase activity"/>
    <property type="evidence" value="ECO:0007669"/>
    <property type="project" value="UniProtKB-KW"/>
</dbReference>
<dbReference type="Pfam" id="PF00381">
    <property type="entry name" value="PTS-HPr"/>
    <property type="match status" value="1"/>
</dbReference>
<dbReference type="SUPFAM" id="SSF51621">
    <property type="entry name" value="Phosphoenolpyruvate/pyruvate domain"/>
    <property type="match status" value="1"/>
</dbReference>
<dbReference type="InterPro" id="IPR000032">
    <property type="entry name" value="HPr-like"/>
</dbReference>
<gene>
    <name evidence="16" type="primary">ptsP</name>
    <name evidence="16" type="ORF">E7Z57_22670</name>
</gene>
<dbReference type="InterPro" id="IPR008731">
    <property type="entry name" value="PTS_EIN"/>
</dbReference>